<keyword evidence="4 7" id="KW-0479">Metal-binding</keyword>
<dbReference type="EC" id="3.1.3.45" evidence="7"/>
<proteinExistence type="inferred from homology"/>
<keyword evidence="9" id="KW-1185">Reference proteome</keyword>
<evidence type="ECO:0000256" key="1">
    <source>
        <dbReference type="ARBA" id="ARBA00001946"/>
    </source>
</evidence>
<dbReference type="InterPro" id="IPR010023">
    <property type="entry name" value="KdsC_fam"/>
</dbReference>
<keyword evidence="7" id="KW-0448">Lipopolysaccharide biosynthesis</keyword>
<dbReference type="SFLD" id="SFLDG01136">
    <property type="entry name" value="C1.6:_Phosphoserine_Phosphatas"/>
    <property type="match status" value="1"/>
</dbReference>
<dbReference type="PANTHER" id="PTHR21485:SF3">
    <property type="entry name" value="N-ACYLNEURAMINATE CYTIDYLYLTRANSFERASE"/>
    <property type="match status" value="1"/>
</dbReference>
<dbReference type="SUPFAM" id="SSF56784">
    <property type="entry name" value="HAD-like"/>
    <property type="match status" value="1"/>
</dbReference>
<evidence type="ECO:0000256" key="6">
    <source>
        <dbReference type="ARBA" id="ARBA00022842"/>
    </source>
</evidence>
<dbReference type="EMBL" id="BMZI01000001">
    <property type="protein sequence ID" value="GHB09869.1"/>
    <property type="molecule type" value="Genomic_DNA"/>
</dbReference>
<evidence type="ECO:0000256" key="2">
    <source>
        <dbReference type="ARBA" id="ARBA00005893"/>
    </source>
</evidence>
<dbReference type="PANTHER" id="PTHR21485">
    <property type="entry name" value="HAD SUPERFAMILY MEMBERS CMAS AND KDSC"/>
    <property type="match status" value="1"/>
</dbReference>
<organism evidence="8 9">
    <name type="scientific">Salinicola rhizosphaerae</name>
    <dbReference type="NCBI Taxonomy" id="1443141"/>
    <lineage>
        <taxon>Bacteria</taxon>
        <taxon>Pseudomonadati</taxon>
        <taxon>Pseudomonadota</taxon>
        <taxon>Gammaproteobacteria</taxon>
        <taxon>Oceanospirillales</taxon>
        <taxon>Halomonadaceae</taxon>
        <taxon>Salinicola</taxon>
    </lineage>
</organism>
<dbReference type="InterPro" id="IPR023214">
    <property type="entry name" value="HAD_sf"/>
</dbReference>
<sequence>MSGASSNHIDPRADIELVLFDVDGVLTDGTLLIGPEGEALKPFNVRDGVASGLLRQHGIKSGVLSAKSSQPLKTRATQLGMEVIKIGFSQKLDAIREIAEEHGISPARIAFVGDDIIDIPVMKIIGASYAPADAHPLVLATARHVTQARGGRGVAREVAEDLLAAKGLSLADMYAHMLGDDEALRTLVQ</sequence>
<comment type="function">
    <text evidence="7">Catalyzes the hydrolysis of 3-deoxy-D-manno-octulosonate 8-phosphate (KDO 8-P) to 3-deoxy-D-manno-octulosonate (KDO) and inorganic phosphate.</text>
</comment>
<dbReference type="PIRSF" id="PIRSF006118">
    <property type="entry name" value="KDO8-P_Ptase"/>
    <property type="match status" value="1"/>
</dbReference>
<dbReference type="Proteomes" id="UP000646745">
    <property type="component" value="Unassembled WGS sequence"/>
</dbReference>
<evidence type="ECO:0000313" key="9">
    <source>
        <dbReference type="Proteomes" id="UP000646745"/>
    </source>
</evidence>
<comment type="subunit">
    <text evidence="3 7">Homotetramer.</text>
</comment>
<keyword evidence="6 7" id="KW-0460">Magnesium</keyword>
<comment type="caution">
    <text evidence="8">The sequence shown here is derived from an EMBL/GenBank/DDBJ whole genome shotgun (WGS) entry which is preliminary data.</text>
</comment>
<dbReference type="SFLD" id="SFLDS00003">
    <property type="entry name" value="Haloacid_Dehalogenase"/>
    <property type="match status" value="1"/>
</dbReference>
<dbReference type="SFLD" id="SFLDG01138">
    <property type="entry name" value="C1.6.2:_Deoxy-d-mannose-octulo"/>
    <property type="match status" value="1"/>
</dbReference>
<dbReference type="InterPro" id="IPR036412">
    <property type="entry name" value="HAD-like_sf"/>
</dbReference>
<evidence type="ECO:0000256" key="7">
    <source>
        <dbReference type="PIRNR" id="PIRNR006118"/>
    </source>
</evidence>
<dbReference type="Gene3D" id="3.40.50.1000">
    <property type="entry name" value="HAD superfamily/HAD-like"/>
    <property type="match status" value="1"/>
</dbReference>
<keyword evidence="5 7" id="KW-0378">Hydrolase</keyword>
<reference evidence="9" key="1">
    <citation type="journal article" date="2019" name="Int. J. Syst. Evol. Microbiol.">
        <title>The Global Catalogue of Microorganisms (GCM) 10K type strain sequencing project: providing services to taxonomists for standard genome sequencing and annotation.</title>
        <authorList>
            <consortium name="The Broad Institute Genomics Platform"/>
            <consortium name="The Broad Institute Genome Sequencing Center for Infectious Disease"/>
            <person name="Wu L."/>
            <person name="Ma J."/>
        </authorList>
    </citation>
    <scope>NUCLEOTIDE SEQUENCE [LARGE SCALE GENOMIC DNA]</scope>
    <source>
        <strain evidence="9">KCTC 32998</strain>
    </source>
</reference>
<evidence type="ECO:0000256" key="4">
    <source>
        <dbReference type="ARBA" id="ARBA00022723"/>
    </source>
</evidence>
<evidence type="ECO:0000256" key="3">
    <source>
        <dbReference type="ARBA" id="ARBA00011881"/>
    </source>
</evidence>
<evidence type="ECO:0000313" key="8">
    <source>
        <dbReference type="EMBL" id="GHB09869.1"/>
    </source>
</evidence>
<comment type="catalytic activity">
    <reaction evidence="7">
        <text>3-deoxy-alpha-D-manno-2-octulosonate-8-phosphate + H2O = 3-deoxy-alpha-D-manno-oct-2-ulosonate + phosphate</text>
        <dbReference type="Rhea" id="RHEA:11500"/>
        <dbReference type="ChEBI" id="CHEBI:15377"/>
        <dbReference type="ChEBI" id="CHEBI:43474"/>
        <dbReference type="ChEBI" id="CHEBI:85985"/>
        <dbReference type="ChEBI" id="CHEBI:85986"/>
        <dbReference type="EC" id="3.1.3.45"/>
    </reaction>
</comment>
<dbReference type="RefSeq" id="WP_189442938.1">
    <property type="nucleotide sequence ID" value="NZ_BMZI01000001.1"/>
</dbReference>
<comment type="cofactor">
    <cofactor evidence="1 7">
        <name>Mg(2+)</name>
        <dbReference type="ChEBI" id="CHEBI:18420"/>
    </cofactor>
</comment>
<accession>A0ABQ3DRH9</accession>
<evidence type="ECO:0000256" key="5">
    <source>
        <dbReference type="ARBA" id="ARBA00022801"/>
    </source>
</evidence>
<gene>
    <name evidence="8" type="ORF">GCM10009038_04400</name>
</gene>
<dbReference type="InterPro" id="IPR050793">
    <property type="entry name" value="CMP-NeuNAc_synthase"/>
</dbReference>
<name>A0ABQ3DRH9_9GAMM</name>
<comment type="similarity">
    <text evidence="2 7">Belongs to the KdsC family.</text>
</comment>
<dbReference type="NCBIfam" id="TIGR01670">
    <property type="entry name" value="KdsC-phosphatas"/>
    <property type="match status" value="1"/>
</dbReference>
<dbReference type="Pfam" id="PF08282">
    <property type="entry name" value="Hydrolase_3"/>
    <property type="match status" value="1"/>
</dbReference>
<protein>
    <recommendedName>
        <fullName evidence="7">3-deoxy-D-manno-octulosonate 8-phosphate phosphatase KdsC</fullName>
        <ecNumber evidence="7">3.1.3.45</ecNumber>
    </recommendedName>
    <alternativeName>
        <fullName evidence="7">KDO 8-P phosphatase</fullName>
    </alternativeName>
</protein>